<feature type="region of interest" description="Disordered" evidence="1">
    <location>
        <begin position="83"/>
        <end position="102"/>
    </location>
</feature>
<proteinExistence type="predicted"/>
<evidence type="ECO:0000313" key="2">
    <source>
        <dbReference type="EMBL" id="GAA0386677.1"/>
    </source>
</evidence>
<dbReference type="SUPFAM" id="SSF57938">
    <property type="entry name" value="DnaJ/Hsp40 cysteine-rich domain"/>
    <property type="match status" value="1"/>
</dbReference>
<keyword evidence="3" id="KW-1185">Reference proteome</keyword>
<evidence type="ECO:0000313" key="3">
    <source>
        <dbReference type="Proteomes" id="UP001500879"/>
    </source>
</evidence>
<dbReference type="Proteomes" id="UP001500879">
    <property type="component" value="Unassembled WGS sequence"/>
</dbReference>
<protein>
    <submittedName>
        <fullName evidence="2">Uncharacterized protein</fullName>
    </submittedName>
</protein>
<feature type="compositionally biased region" description="Low complexity" evidence="1">
    <location>
        <begin position="83"/>
        <end position="95"/>
    </location>
</feature>
<accession>A0ABN0Y8A9</accession>
<reference evidence="2 3" key="1">
    <citation type="journal article" date="2019" name="Int. J. Syst. Evol. Microbiol.">
        <title>The Global Catalogue of Microorganisms (GCM) 10K type strain sequencing project: providing services to taxonomists for standard genome sequencing and annotation.</title>
        <authorList>
            <consortium name="The Broad Institute Genomics Platform"/>
            <consortium name="The Broad Institute Genome Sequencing Center for Infectious Disease"/>
            <person name="Wu L."/>
            <person name="Ma J."/>
        </authorList>
    </citation>
    <scope>NUCLEOTIDE SEQUENCE [LARGE SCALE GENOMIC DNA]</scope>
    <source>
        <strain evidence="2 3">JCM 4788</strain>
    </source>
</reference>
<organism evidence="2 3">
    <name type="scientific">Streptomyces luteireticuli</name>
    <dbReference type="NCBI Taxonomy" id="173858"/>
    <lineage>
        <taxon>Bacteria</taxon>
        <taxon>Bacillati</taxon>
        <taxon>Actinomycetota</taxon>
        <taxon>Actinomycetes</taxon>
        <taxon>Kitasatosporales</taxon>
        <taxon>Streptomycetaceae</taxon>
        <taxon>Streptomyces</taxon>
    </lineage>
</organism>
<sequence>MPLPLLASAALILLTLGYIGVCVVSPWKTCRRCNGLGFQLTHTKRGKPQRGKHCRRCDGHGIRIRRGRHLYNLWARTYRTGRAADAAAAKTPGAGSRKTPTA</sequence>
<name>A0ABN0Y8A9_9ACTN</name>
<evidence type="ECO:0000256" key="1">
    <source>
        <dbReference type="SAM" id="MobiDB-lite"/>
    </source>
</evidence>
<dbReference type="RefSeq" id="WP_344019129.1">
    <property type="nucleotide sequence ID" value="NZ_BAAABX010000005.1"/>
</dbReference>
<comment type="caution">
    <text evidence="2">The sequence shown here is derived from an EMBL/GenBank/DDBJ whole genome shotgun (WGS) entry which is preliminary data.</text>
</comment>
<dbReference type="EMBL" id="BAAABX010000005">
    <property type="protein sequence ID" value="GAA0386677.1"/>
    <property type="molecule type" value="Genomic_DNA"/>
</dbReference>
<dbReference type="InterPro" id="IPR036410">
    <property type="entry name" value="HSP_DnaJ_Cys-rich_dom_sf"/>
</dbReference>
<gene>
    <name evidence="2" type="ORF">GCM10010357_04330</name>
</gene>